<proteinExistence type="predicted"/>
<feature type="compositionally biased region" description="Polar residues" evidence="1">
    <location>
        <begin position="143"/>
        <end position="166"/>
    </location>
</feature>
<accession>A0A9D4JTU2</accession>
<feature type="region of interest" description="Disordered" evidence="1">
    <location>
        <begin position="143"/>
        <end position="188"/>
    </location>
</feature>
<gene>
    <name evidence="2" type="ORF">DPMN_121741</name>
</gene>
<keyword evidence="3" id="KW-1185">Reference proteome</keyword>
<organism evidence="2 3">
    <name type="scientific">Dreissena polymorpha</name>
    <name type="common">Zebra mussel</name>
    <name type="synonym">Mytilus polymorpha</name>
    <dbReference type="NCBI Taxonomy" id="45954"/>
    <lineage>
        <taxon>Eukaryota</taxon>
        <taxon>Metazoa</taxon>
        <taxon>Spiralia</taxon>
        <taxon>Lophotrochozoa</taxon>
        <taxon>Mollusca</taxon>
        <taxon>Bivalvia</taxon>
        <taxon>Autobranchia</taxon>
        <taxon>Heteroconchia</taxon>
        <taxon>Euheterodonta</taxon>
        <taxon>Imparidentia</taxon>
        <taxon>Neoheterodontei</taxon>
        <taxon>Myida</taxon>
        <taxon>Dreissenoidea</taxon>
        <taxon>Dreissenidae</taxon>
        <taxon>Dreissena</taxon>
    </lineage>
</organism>
<dbReference type="GO" id="GO:0005737">
    <property type="term" value="C:cytoplasm"/>
    <property type="evidence" value="ECO:0007669"/>
    <property type="project" value="TreeGrafter"/>
</dbReference>
<evidence type="ECO:0000313" key="2">
    <source>
        <dbReference type="EMBL" id="KAH3819997.1"/>
    </source>
</evidence>
<evidence type="ECO:0000313" key="3">
    <source>
        <dbReference type="Proteomes" id="UP000828390"/>
    </source>
</evidence>
<dbReference type="PANTHER" id="PTHR16155:SF19">
    <property type="entry name" value="DED DOMAIN-CONTAINING PROTEIN"/>
    <property type="match status" value="1"/>
</dbReference>
<comment type="caution">
    <text evidence="2">The sequence shown here is derived from an EMBL/GenBank/DDBJ whole genome shotgun (WGS) entry which is preliminary data.</text>
</comment>
<reference evidence="2" key="2">
    <citation type="submission" date="2020-11" db="EMBL/GenBank/DDBJ databases">
        <authorList>
            <person name="McCartney M.A."/>
            <person name="Auch B."/>
            <person name="Kono T."/>
            <person name="Mallez S."/>
            <person name="Becker A."/>
            <person name="Gohl D.M."/>
            <person name="Silverstein K.A.T."/>
            <person name="Koren S."/>
            <person name="Bechman K.B."/>
            <person name="Herman A."/>
            <person name="Abrahante J.E."/>
            <person name="Garbe J."/>
        </authorList>
    </citation>
    <scope>NUCLEOTIDE SEQUENCE</scope>
    <source>
        <strain evidence="2">Duluth1</strain>
        <tissue evidence="2">Whole animal</tissue>
    </source>
</reference>
<reference evidence="2" key="1">
    <citation type="journal article" date="2019" name="bioRxiv">
        <title>The Genome of the Zebra Mussel, Dreissena polymorpha: A Resource for Invasive Species Research.</title>
        <authorList>
            <person name="McCartney M.A."/>
            <person name="Auch B."/>
            <person name="Kono T."/>
            <person name="Mallez S."/>
            <person name="Zhang Y."/>
            <person name="Obille A."/>
            <person name="Becker A."/>
            <person name="Abrahante J.E."/>
            <person name="Garbe J."/>
            <person name="Badalamenti J.P."/>
            <person name="Herman A."/>
            <person name="Mangelson H."/>
            <person name="Liachko I."/>
            <person name="Sullivan S."/>
            <person name="Sone E.D."/>
            <person name="Koren S."/>
            <person name="Silverstein K.A.T."/>
            <person name="Beckman K.B."/>
            <person name="Gohl D.M."/>
        </authorList>
    </citation>
    <scope>NUCLEOTIDE SEQUENCE</scope>
    <source>
        <strain evidence="2">Duluth1</strain>
        <tissue evidence="2">Whole animal</tissue>
    </source>
</reference>
<name>A0A9D4JTU2_DREPO</name>
<dbReference type="Proteomes" id="UP000828390">
    <property type="component" value="Unassembled WGS sequence"/>
</dbReference>
<evidence type="ECO:0008006" key="4">
    <source>
        <dbReference type="Google" id="ProtNLM"/>
    </source>
</evidence>
<dbReference type="EMBL" id="JAIWYP010000005">
    <property type="protein sequence ID" value="KAH3819997.1"/>
    <property type="molecule type" value="Genomic_DNA"/>
</dbReference>
<evidence type="ECO:0000256" key="1">
    <source>
        <dbReference type="SAM" id="MobiDB-lite"/>
    </source>
</evidence>
<protein>
    <recommendedName>
        <fullName evidence="4">Sterile alpha motif domain-containing protein 9-like</fullName>
    </recommendedName>
</protein>
<dbReference type="PANTHER" id="PTHR16155">
    <property type="entry name" value="DED DOMAIN-CONTAINING PROTEIN"/>
    <property type="match status" value="1"/>
</dbReference>
<sequence length="1419" mass="164076">MARARSPSDDRMAENANMESLFINIRDEINNSTGILLKELKPKQGSVETQSEPISRAKLKFMKRCTGIKLISSVLNNNNSEWMEYDKLDTILKQNVKECGYKSFEEVSGMALNDFIISESENFQYKKIPKSCKKKVKMRIRRINQNAPSNETNQSFTSKSKANDQDSISDNETELKRTLDDEHESDEQYTSNALENLLNPSPSLPPHTPLNEQNEINALDTECLTRIEHNDCDIPVCSANAKKPENLINDPQVDEFLKDVNNFSGDNFVLMCGDAPGSFHNVDGIGMVPWVMVLDFDPLSQKNGLLNMVRPVISSQRSLKVSQLGEPVDNPSEMATQWCLLSDEPTFAHSQKDQSEPEVVDSNVWFKEHKREIEIPIDKLETFTNDSRTITLILLWPQKQQLGGRIIEVLTKLNYSLRYTPKVVLCLKPDEINTFRTSFHYMFMKDKFKDNLHIYQLELCSLSSSLKRVLNVQETKDFFQLPNGTKLSSTNAAWLSEDIEVLYVNKPFTSKLYTDDEAPAIIEQFYKGGTIEWPFWYNELIRESVVERTIQKELEMKLKQRLNEIKSSYMTLYHAPGSGGSTLAQSVMWSLHHEYLCVQLRFHPAFKENEFERRMSFLHKQSGLPILLLVESDMESKPLAIYKRLPSTTVLFVDRYQYHIDSIVDDNFVFSSGAVTKREAQLLCFKLSSKCSDAQKIQLERLRDKVKKGKRHLMYEFGMAVFQHEFKGIVSFVKGHLKFRKDDVLRLTPEQTCVGFLAIAYYYGHTSIPFQFFANLLENTMGENIDVITIPNNIAEMVIADTNTHRKGNIRIRHWLVSKEILEQLLTRQISESKCSSRGSELSISARNQLFDLSRDFIEYAASQYNRSPNVLSILIKTFIIRERNQSTDTKPKRRSLMARLLTDIPHDPPLFTQSHQLFELLVKLFPWNPSFHAHLGRFYAYCRSEFASSQKCFEEALKLCADQTECKEKRQLDNGFRVEVMHIYHMYGSYKSKCLRANIDCDKMSVNEIVSCTVEACKYFELSRDIAPESHLMEGFEFTDEINVMLLAIERVQGLLGQELFNQAVENQRTVTFLAQCMEQIPFLIRRCCLTVDNTHTEVVSHLCTQERKYNSFFQEQQIHSIQLHSRLDLVTKRRLQIQAKSISPSLNKAIPEILKLYQENFKEMMIRKDELTQAQMEHIEHDFLEWLNLIRHNECHSIYTIEDVLLQAKKWNEITSSKLSQFYIFICYSLLGFGTDGIGRENCIDEALRISKRLKQNDDNQKSQLNQNEWLVDTGKGIKRLKSDVSPSRFVHSSFRNNNIMHSLSVCKGTIAQPNSSKRFGKIKIDLPVRRKVLVHFVPVSNNLEGQHFAGQRVEFNLLFSARKGYEARNIQLLSHHSCLACHMNLEFTSTEEVLHCDCGNPVIKDRFNWTYGRPID</sequence>